<reference evidence="1 2" key="1">
    <citation type="submission" date="2019-03" db="EMBL/GenBank/DDBJ databases">
        <title>Subsurface microbial communities from deep shales in Ohio and West Virginia, USA.</title>
        <authorList>
            <person name="Wrighton K."/>
        </authorList>
    </citation>
    <scope>NUCLEOTIDE SEQUENCE [LARGE SCALE GENOMIC DNA]</scope>
    <source>
        <strain evidence="1 2">MA284_T2</strain>
    </source>
</reference>
<protein>
    <submittedName>
        <fullName evidence="1">Uncharacterized protein</fullName>
    </submittedName>
</protein>
<name>A0A4R6M436_9FIRM</name>
<evidence type="ECO:0000313" key="2">
    <source>
        <dbReference type="Proteomes" id="UP000295064"/>
    </source>
</evidence>
<dbReference type="AlphaFoldDB" id="A0A4R6M436"/>
<dbReference type="Proteomes" id="UP000295064">
    <property type="component" value="Unassembled WGS sequence"/>
</dbReference>
<organism evidence="1 2">
    <name type="scientific">Halanaerobium saccharolyticum</name>
    <dbReference type="NCBI Taxonomy" id="43595"/>
    <lineage>
        <taxon>Bacteria</taxon>
        <taxon>Bacillati</taxon>
        <taxon>Bacillota</taxon>
        <taxon>Clostridia</taxon>
        <taxon>Halanaerobiales</taxon>
        <taxon>Halanaerobiaceae</taxon>
        <taxon>Halanaerobium</taxon>
    </lineage>
</organism>
<evidence type="ECO:0000313" key="1">
    <source>
        <dbReference type="EMBL" id="TDO94669.1"/>
    </source>
</evidence>
<accession>A0A4R6M436</accession>
<dbReference type="RefSeq" id="WP_133513766.1">
    <property type="nucleotide sequence ID" value="NZ_SNWX01000002.1"/>
</dbReference>
<proteinExistence type="predicted"/>
<comment type="caution">
    <text evidence="1">The sequence shown here is derived from an EMBL/GenBank/DDBJ whole genome shotgun (WGS) entry which is preliminary data.</text>
</comment>
<sequence length="170" mass="19540">MISLSQARKMVMEIGGDDFPSVYTTLTLQDWANQNIISRLKVKNGKTGYPEIIVAEILTVLRLKNKYKLKEIAEAKCYLDLDCTLEAPLSPVELIKFINFKKTFRDKQIVINNSLEKIDCTQKVRVLADRLAEENKKLNIVSDYLDQFMEAKKEVAEYFGGSGELKWKLK</sequence>
<dbReference type="OrthoDB" id="2111707at2"/>
<dbReference type="EMBL" id="SNWX01000002">
    <property type="protein sequence ID" value="TDO94669.1"/>
    <property type="molecule type" value="Genomic_DNA"/>
</dbReference>
<gene>
    <name evidence="1" type="ORF">DFR79_10243</name>
</gene>